<dbReference type="Proteomes" id="UP000316621">
    <property type="component" value="Chromosome 2"/>
</dbReference>
<reference evidence="2 3" key="1">
    <citation type="journal article" date="2018" name="Science">
        <title>The opium poppy genome and morphinan production.</title>
        <authorList>
            <person name="Guo L."/>
            <person name="Winzer T."/>
            <person name="Yang X."/>
            <person name="Li Y."/>
            <person name="Ning Z."/>
            <person name="He Z."/>
            <person name="Teodor R."/>
            <person name="Lu Y."/>
            <person name="Bowser T.A."/>
            <person name="Graham I.A."/>
            <person name="Ye K."/>
        </authorList>
    </citation>
    <scope>NUCLEOTIDE SEQUENCE [LARGE SCALE GENOMIC DNA]</scope>
    <source>
        <strain evidence="3">cv. HN1</strain>
        <tissue evidence="2">Leaves</tissue>
    </source>
</reference>
<feature type="transmembrane region" description="Helical" evidence="1">
    <location>
        <begin position="9"/>
        <end position="31"/>
    </location>
</feature>
<sequence>MYTRPEERTLYVGIIAILRFTWMVCIGAELLGDLAASSIVIDD</sequence>
<keyword evidence="1" id="KW-0812">Transmembrane</keyword>
<name>A0A4Y7IQX9_PAPSO</name>
<dbReference type="Gramene" id="RZC51097">
    <property type="protein sequence ID" value="RZC51097"/>
    <property type="gene ID" value="C5167_019522"/>
</dbReference>
<proteinExistence type="predicted"/>
<organism evidence="2 3">
    <name type="scientific">Papaver somniferum</name>
    <name type="common">Opium poppy</name>
    <dbReference type="NCBI Taxonomy" id="3469"/>
    <lineage>
        <taxon>Eukaryota</taxon>
        <taxon>Viridiplantae</taxon>
        <taxon>Streptophyta</taxon>
        <taxon>Embryophyta</taxon>
        <taxon>Tracheophyta</taxon>
        <taxon>Spermatophyta</taxon>
        <taxon>Magnoliopsida</taxon>
        <taxon>Ranunculales</taxon>
        <taxon>Papaveraceae</taxon>
        <taxon>Papaveroideae</taxon>
        <taxon>Papaver</taxon>
    </lineage>
</organism>
<gene>
    <name evidence="2" type="ORF">C5167_019522</name>
</gene>
<dbReference type="AlphaFoldDB" id="A0A4Y7IQX9"/>
<accession>A0A4Y7IQX9</accession>
<protein>
    <submittedName>
        <fullName evidence="2">Uncharacterized protein</fullName>
    </submittedName>
</protein>
<evidence type="ECO:0000256" key="1">
    <source>
        <dbReference type="SAM" id="Phobius"/>
    </source>
</evidence>
<keyword evidence="3" id="KW-1185">Reference proteome</keyword>
<evidence type="ECO:0000313" key="3">
    <source>
        <dbReference type="Proteomes" id="UP000316621"/>
    </source>
</evidence>
<keyword evidence="1" id="KW-1133">Transmembrane helix</keyword>
<evidence type="ECO:0000313" key="2">
    <source>
        <dbReference type="EMBL" id="RZC51097.1"/>
    </source>
</evidence>
<keyword evidence="1" id="KW-0472">Membrane</keyword>
<dbReference type="EMBL" id="CM010716">
    <property type="protein sequence ID" value="RZC51097.1"/>
    <property type="molecule type" value="Genomic_DNA"/>
</dbReference>